<dbReference type="PANTHER" id="PTHR37029:SF1">
    <property type="entry name" value="SSR1768 PROTEIN"/>
    <property type="match status" value="1"/>
</dbReference>
<dbReference type="EMBL" id="SAVA01000015">
    <property type="protein sequence ID" value="RWR48380.1"/>
    <property type="molecule type" value="Genomic_DNA"/>
</dbReference>
<comment type="caution">
    <text evidence="1">The sequence shown here is derived from an EMBL/GenBank/DDBJ whole genome shotgun (WGS) entry which is preliminary data.</text>
</comment>
<dbReference type="AlphaFoldDB" id="A0A3S3PBV7"/>
<dbReference type="RefSeq" id="WP_128157768.1">
    <property type="nucleotide sequence ID" value="NZ_JBHSOM010000019.1"/>
</dbReference>
<evidence type="ECO:0000313" key="1">
    <source>
        <dbReference type="EMBL" id="RWR48380.1"/>
    </source>
</evidence>
<keyword evidence="2" id="KW-1185">Reference proteome</keyword>
<reference evidence="2" key="2">
    <citation type="submission" date="2019-01" db="EMBL/GenBank/DDBJ databases">
        <title>Sinorhodobacter populi sp. nov. isolated from the symptomatic bark tissue of Populus euramericana canker.</title>
        <authorList>
            <person name="Li Y."/>
        </authorList>
    </citation>
    <scope>NUCLEOTIDE SEQUENCE [LARGE SCALE GENOMIC DNA]</scope>
    <source>
        <strain evidence="2">CGMCC 1.12963</strain>
    </source>
</reference>
<protein>
    <submittedName>
        <fullName evidence="1">DUF2283 domain-containing protein</fullName>
    </submittedName>
</protein>
<proteinExistence type="predicted"/>
<dbReference type="Proteomes" id="UP000288071">
    <property type="component" value="Unassembled WGS sequence"/>
</dbReference>
<sequence>MKIKYDPSVDAAYIQLKSDDDHTSFGFTYCCDPAEVEGQVHLDFDSEGRLVGIEILQASKKLPQYLISTTETTS</sequence>
<dbReference type="PANTHER" id="PTHR37029">
    <property type="entry name" value="SSR1768 PROTEIN"/>
    <property type="match status" value="1"/>
</dbReference>
<dbReference type="InterPro" id="IPR019270">
    <property type="entry name" value="DUF2283"/>
</dbReference>
<reference evidence="1 2" key="1">
    <citation type="submission" date="2019-01" db="EMBL/GenBank/DDBJ databases">
        <title>Sinorhodobacter populi sp. nov. isolated from the symptomatic bark tissue of Populus euramericana canker.</title>
        <authorList>
            <person name="Xu G."/>
        </authorList>
    </citation>
    <scope>NUCLEOTIDE SEQUENCE [LARGE SCALE GENOMIC DNA]</scope>
    <source>
        <strain evidence="1 2">CGMCC 1.12963</strain>
    </source>
</reference>
<name>A0A3S3PBV7_9RHOB</name>
<organism evidence="1 2">
    <name type="scientific">Paenirhodobacter huangdaonensis</name>
    <dbReference type="NCBI Taxonomy" id="2501515"/>
    <lineage>
        <taxon>Bacteria</taxon>
        <taxon>Pseudomonadati</taxon>
        <taxon>Pseudomonadota</taxon>
        <taxon>Alphaproteobacteria</taxon>
        <taxon>Rhodobacterales</taxon>
        <taxon>Rhodobacter group</taxon>
        <taxon>Paenirhodobacter</taxon>
    </lineage>
</organism>
<gene>
    <name evidence="1" type="ORF">EOW66_18265</name>
</gene>
<accession>A0A3S3PBV7</accession>
<evidence type="ECO:0000313" key="2">
    <source>
        <dbReference type="Proteomes" id="UP000288071"/>
    </source>
</evidence>
<dbReference type="Pfam" id="PF10049">
    <property type="entry name" value="DUF2283"/>
    <property type="match status" value="1"/>
</dbReference>